<reference evidence="2" key="2">
    <citation type="journal article" date="2018" name="Nat. Commun.">
        <title>Extreme sensitivity to ultraviolet light in the fungal pathogen causing white-nose syndrome of bats.</title>
        <authorList>
            <person name="Palmer J.M."/>
            <person name="Drees K.P."/>
            <person name="Foster J.T."/>
            <person name="Lindner D.L."/>
        </authorList>
    </citation>
    <scope>NUCLEOTIDE SEQUENCE [LARGE SCALE GENOMIC DNA]</scope>
    <source>
        <strain evidence="2">UAMH 10579</strain>
    </source>
</reference>
<dbReference type="EMBL" id="KV460237">
    <property type="protein sequence ID" value="OBT95276.1"/>
    <property type="molecule type" value="Genomic_DNA"/>
</dbReference>
<reference evidence="1 2" key="1">
    <citation type="submission" date="2016-03" db="EMBL/GenBank/DDBJ databases">
        <title>Comparative genomics of Pseudogymnoascus destructans, the fungus causing white-nose syndrome of bats.</title>
        <authorList>
            <person name="Palmer J.M."/>
            <person name="Drees K.P."/>
            <person name="Foster J.T."/>
            <person name="Lindner D.L."/>
        </authorList>
    </citation>
    <scope>NUCLEOTIDE SEQUENCE [LARGE SCALE GENOMIC DNA]</scope>
    <source>
        <strain evidence="1 2">UAMH 10579</strain>
    </source>
</reference>
<evidence type="ECO:0000313" key="2">
    <source>
        <dbReference type="Proteomes" id="UP000091956"/>
    </source>
</evidence>
<dbReference type="RefSeq" id="XP_018129009.1">
    <property type="nucleotide sequence ID" value="XM_018277099.2"/>
</dbReference>
<sequence length="173" mass="18966">MCWFSQDFYCWCGHYYIHRAPCAIPICVFAGGAPIRFSIEYECPACMGHPVQPTPPPSPAATASSRFFAPHDALGEQTGTRARRRTLLVNTSDHYSHPQQPTYSLYSPITFRPELVHVVRVAELPENSAECAICGGPLSDCAFDPDAWDKASFPSTFLATIDTSSESPVSYAG</sequence>
<dbReference type="STRING" id="342668.A0A1B8GHJ5"/>
<dbReference type="OrthoDB" id="3434129at2759"/>
<protein>
    <submittedName>
        <fullName evidence="1">Uncharacterized protein</fullName>
    </submittedName>
</protein>
<gene>
    <name evidence="1" type="ORF">VE01_07666</name>
</gene>
<evidence type="ECO:0000313" key="1">
    <source>
        <dbReference type="EMBL" id="OBT95276.1"/>
    </source>
</evidence>
<keyword evidence="2" id="KW-1185">Reference proteome</keyword>
<dbReference type="AlphaFoldDB" id="A0A1B8GHJ5"/>
<organism evidence="1 2">
    <name type="scientific">Pseudogymnoascus verrucosus</name>
    <dbReference type="NCBI Taxonomy" id="342668"/>
    <lineage>
        <taxon>Eukaryota</taxon>
        <taxon>Fungi</taxon>
        <taxon>Dikarya</taxon>
        <taxon>Ascomycota</taxon>
        <taxon>Pezizomycotina</taxon>
        <taxon>Leotiomycetes</taxon>
        <taxon>Thelebolales</taxon>
        <taxon>Thelebolaceae</taxon>
        <taxon>Pseudogymnoascus</taxon>
    </lineage>
</organism>
<name>A0A1B8GHJ5_9PEZI</name>
<accession>A0A1B8GHJ5</accession>
<dbReference type="Proteomes" id="UP000091956">
    <property type="component" value="Unassembled WGS sequence"/>
</dbReference>
<dbReference type="GeneID" id="28841052"/>
<proteinExistence type="predicted"/>